<evidence type="ECO:0000256" key="1">
    <source>
        <dbReference type="ARBA" id="ARBA00004123"/>
    </source>
</evidence>
<keyword evidence="5" id="KW-1185">Reference proteome</keyword>
<sequence>MGFKIDPNNNSSRFVSIAKRSEADLSLRLAHGSTQPASAPPSPSPGRRNPRRRRRFSRAAGMSSSRKNFRRRADDDDETNGDGGSRPPTTASKTQTVTVPKSKSPPRRQAASRLSFADDEDEDDAEEGPFANRRRPTASVRPARTASPAAAALHRLTPAKERIKSSPASVAAVSAPKPSNFQSHAGEYTPERLRELQKNARPLPGSLLRAPGGLQPLILGLRSWLEHLLVQLLLQLPQLLQNQWLFLRVW</sequence>
<comment type="caution">
    <text evidence="4">The sequence shown here is derived from an EMBL/GenBank/DDBJ whole genome shotgun (WGS) entry which is preliminary data.</text>
</comment>
<name>A0A5J9W8G1_9POAL</name>
<dbReference type="GO" id="GO:0000398">
    <property type="term" value="P:mRNA splicing, via spliceosome"/>
    <property type="evidence" value="ECO:0007669"/>
    <property type="project" value="InterPro"/>
</dbReference>
<dbReference type="GO" id="GO:0003677">
    <property type="term" value="F:DNA binding"/>
    <property type="evidence" value="ECO:0007669"/>
    <property type="project" value="InterPro"/>
</dbReference>
<comment type="subcellular location">
    <subcellularLocation>
        <location evidence="1">Nucleus</location>
    </subcellularLocation>
</comment>
<feature type="compositionally biased region" description="Low complexity" evidence="3">
    <location>
        <begin position="138"/>
        <end position="152"/>
    </location>
</feature>
<protein>
    <submittedName>
        <fullName evidence="4">Uncharacterized protein</fullName>
    </submittedName>
</protein>
<feature type="compositionally biased region" description="Low complexity" evidence="3">
    <location>
        <begin position="165"/>
        <end position="179"/>
    </location>
</feature>
<evidence type="ECO:0000313" key="5">
    <source>
        <dbReference type="Proteomes" id="UP000324897"/>
    </source>
</evidence>
<feature type="non-terminal residue" evidence="4">
    <location>
        <position position="1"/>
    </location>
</feature>
<evidence type="ECO:0000313" key="4">
    <source>
        <dbReference type="EMBL" id="TVU44215.1"/>
    </source>
</evidence>
<accession>A0A5J9W8G1</accession>
<dbReference type="InterPro" id="IPR012890">
    <property type="entry name" value="GCFC2-like"/>
</dbReference>
<feature type="compositionally biased region" description="Acidic residues" evidence="3">
    <location>
        <begin position="117"/>
        <end position="127"/>
    </location>
</feature>
<dbReference type="EMBL" id="RWGY01000004">
    <property type="protein sequence ID" value="TVU44215.1"/>
    <property type="molecule type" value="Genomic_DNA"/>
</dbReference>
<feature type="compositionally biased region" description="Polar residues" evidence="3">
    <location>
        <begin position="87"/>
        <end position="101"/>
    </location>
</feature>
<feature type="region of interest" description="Disordered" evidence="3">
    <location>
        <begin position="26"/>
        <end position="186"/>
    </location>
</feature>
<dbReference type="Gramene" id="TVU44215">
    <property type="protein sequence ID" value="TVU44215"/>
    <property type="gene ID" value="EJB05_03651"/>
</dbReference>
<keyword evidence="2" id="KW-0539">Nucleus</keyword>
<dbReference type="AlphaFoldDB" id="A0A5J9W8G1"/>
<evidence type="ECO:0000256" key="2">
    <source>
        <dbReference type="ARBA" id="ARBA00023242"/>
    </source>
</evidence>
<gene>
    <name evidence="4" type="ORF">EJB05_03651</name>
</gene>
<dbReference type="GO" id="GO:0005634">
    <property type="term" value="C:nucleus"/>
    <property type="evidence" value="ECO:0007669"/>
    <property type="project" value="UniProtKB-SubCell"/>
</dbReference>
<proteinExistence type="predicted"/>
<dbReference type="PANTHER" id="PTHR12214">
    <property type="entry name" value="GC-RICH SEQUENCE DNA-BINDING FACTOR"/>
    <property type="match status" value="1"/>
</dbReference>
<organism evidence="4 5">
    <name type="scientific">Eragrostis curvula</name>
    <name type="common">weeping love grass</name>
    <dbReference type="NCBI Taxonomy" id="38414"/>
    <lineage>
        <taxon>Eukaryota</taxon>
        <taxon>Viridiplantae</taxon>
        <taxon>Streptophyta</taxon>
        <taxon>Embryophyta</taxon>
        <taxon>Tracheophyta</taxon>
        <taxon>Spermatophyta</taxon>
        <taxon>Magnoliopsida</taxon>
        <taxon>Liliopsida</taxon>
        <taxon>Poales</taxon>
        <taxon>Poaceae</taxon>
        <taxon>PACMAD clade</taxon>
        <taxon>Chloridoideae</taxon>
        <taxon>Eragrostideae</taxon>
        <taxon>Eragrostidinae</taxon>
        <taxon>Eragrostis</taxon>
    </lineage>
</organism>
<reference evidence="4 5" key="1">
    <citation type="journal article" date="2019" name="Sci. Rep.">
        <title>A high-quality genome of Eragrostis curvula grass provides insights into Poaceae evolution and supports new strategies to enhance forage quality.</title>
        <authorList>
            <person name="Carballo J."/>
            <person name="Santos B.A.C.M."/>
            <person name="Zappacosta D."/>
            <person name="Garbus I."/>
            <person name="Selva J.P."/>
            <person name="Gallo C.A."/>
            <person name="Diaz A."/>
            <person name="Albertini E."/>
            <person name="Caccamo M."/>
            <person name="Echenique V."/>
        </authorList>
    </citation>
    <scope>NUCLEOTIDE SEQUENCE [LARGE SCALE GENOMIC DNA]</scope>
    <source>
        <strain evidence="5">cv. Victoria</strain>
        <tissue evidence="4">Leaf</tissue>
    </source>
</reference>
<dbReference type="PANTHER" id="PTHR12214:SF0">
    <property type="entry name" value="LD29489P"/>
    <property type="match status" value="1"/>
</dbReference>
<evidence type="ECO:0000256" key="3">
    <source>
        <dbReference type="SAM" id="MobiDB-lite"/>
    </source>
</evidence>
<feature type="compositionally biased region" description="Basic residues" evidence="3">
    <location>
        <begin position="48"/>
        <end position="57"/>
    </location>
</feature>
<dbReference type="Proteomes" id="UP000324897">
    <property type="component" value="Chromosome 5"/>
</dbReference>